<sequence>MDQTEEIRSFDHLGPHVKHRATSSNYDMPSTASMAIDKGPSPSTSPDHPAPHHPRTPPSHASPYQRPSSGQPPQLLCCPVSRLPSPCPTLQPP</sequence>
<gene>
    <name evidence="2" type="ORF">PLEPLA_LOCUS42488</name>
</gene>
<accession>A0A9N7VUR1</accession>
<proteinExistence type="predicted"/>
<name>A0A9N7VUR1_PLEPL</name>
<evidence type="ECO:0000313" key="3">
    <source>
        <dbReference type="Proteomes" id="UP001153269"/>
    </source>
</evidence>
<reference evidence="2" key="1">
    <citation type="submission" date="2020-03" db="EMBL/GenBank/DDBJ databases">
        <authorList>
            <person name="Weist P."/>
        </authorList>
    </citation>
    <scope>NUCLEOTIDE SEQUENCE</scope>
</reference>
<feature type="compositionally biased region" description="Polar residues" evidence="1">
    <location>
        <begin position="22"/>
        <end position="33"/>
    </location>
</feature>
<keyword evidence="3" id="KW-1185">Reference proteome</keyword>
<dbReference type="EMBL" id="CADEAL010004224">
    <property type="protein sequence ID" value="CAB1454721.1"/>
    <property type="molecule type" value="Genomic_DNA"/>
</dbReference>
<dbReference type="AlphaFoldDB" id="A0A9N7VUR1"/>
<evidence type="ECO:0000313" key="2">
    <source>
        <dbReference type="EMBL" id="CAB1454721.1"/>
    </source>
</evidence>
<feature type="compositionally biased region" description="Basic and acidic residues" evidence="1">
    <location>
        <begin position="1"/>
        <end position="14"/>
    </location>
</feature>
<evidence type="ECO:0000256" key="1">
    <source>
        <dbReference type="SAM" id="MobiDB-lite"/>
    </source>
</evidence>
<organism evidence="2 3">
    <name type="scientific">Pleuronectes platessa</name>
    <name type="common">European plaice</name>
    <dbReference type="NCBI Taxonomy" id="8262"/>
    <lineage>
        <taxon>Eukaryota</taxon>
        <taxon>Metazoa</taxon>
        <taxon>Chordata</taxon>
        <taxon>Craniata</taxon>
        <taxon>Vertebrata</taxon>
        <taxon>Euteleostomi</taxon>
        <taxon>Actinopterygii</taxon>
        <taxon>Neopterygii</taxon>
        <taxon>Teleostei</taxon>
        <taxon>Neoteleostei</taxon>
        <taxon>Acanthomorphata</taxon>
        <taxon>Carangaria</taxon>
        <taxon>Pleuronectiformes</taxon>
        <taxon>Pleuronectoidei</taxon>
        <taxon>Pleuronectidae</taxon>
        <taxon>Pleuronectes</taxon>
    </lineage>
</organism>
<feature type="region of interest" description="Disordered" evidence="1">
    <location>
        <begin position="1"/>
        <end position="93"/>
    </location>
</feature>
<comment type="caution">
    <text evidence="2">The sequence shown here is derived from an EMBL/GenBank/DDBJ whole genome shotgun (WGS) entry which is preliminary data.</text>
</comment>
<dbReference type="Proteomes" id="UP001153269">
    <property type="component" value="Unassembled WGS sequence"/>
</dbReference>
<protein>
    <submittedName>
        <fullName evidence="2">Uncharacterized protein</fullName>
    </submittedName>
</protein>